<evidence type="ECO:0000313" key="2">
    <source>
        <dbReference type="Proteomes" id="UP000008136"/>
    </source>
</evidence>
<dbReference type="AlphaFoldDB" id="F2KMU7"/>
<dbReference type="eggNOG" id="arCOG10904">
    <property type="taxonomic scope" value="Archaea"/>
</dbReference>
<accession>F2KMU7</accession>
<dbReference type="RefSeq" id="WP_013682797.1">
    <property type="nucleotide sequence ID" value="NC_015320.1"/>
</dbReference>
<dbReference type="SUPFAM" id="SSF48695">
    <property type="entry name" value="Multiheme cytochromes"/>
    <property type="match status" value="1"/>
</dbReference>
<dbReference type="Proteomes" id="UP000008136">
    <property type="component" value="Chromosome"/>
</dbReference>
<gene>
    <name evidence="1" type="ordered locus">Arcve_0080</name>
</gene>
<dbReference type="OrthoDB" id="51664at2157"/>
<dbReference type="KEGG" id="ave:Arcve_0080"/>
<dbReference type="InterPro" id="IPR036280">
    <property type="entry name" value="Multihaem_cyt_sf"/>
</dbReference>
<keyword evidence="2" id="KW-1185">Reference proteome</keyword>
<sequence length="272" mass="29592">MTIGKLAVISCTLMAVSLIVLPQTVSLFVGQHMWYKLDGGYRISTDVPCEKCHADIVDEMESTVGPHTGETGYGRMDCEFCHRVYWGDYQYATAGESEIVIGEKAHAASTVACMACHGCVKKKEFDAILGGSHTGSPYFSYDQCAKCHGENTGDYSPDVPPAGGFGLTNYSGDTGRLEAHMVFVLNAINSSKMVDSNEACIACHTYVPVKINWTHKVSLEFNCTYEYNTGTSGVTTHYNVTNWTVNGTRYTTVYGNTTGNGSVNDASNWPGW</sequence>
<dbReference type="GeneID" id="10393172"/>
<dbReference type="HOGENOM" id="CLU_096324_0_0_2"/>
<organism evidence="1 2">
    <name type="scientific">Archaeoglobus veneficus (strain DSM 11195 / SNP6)</name>
    <dbReference type="NCBI Taxonomy" id="693661"/>
    <lineage>
        <taxon>Archaea</taxon>
        <taxon>Methanobacteriati</taxon>
        <taxon>Methanobacteriota</taxon>
        <taxon>Archaeoglobi</taxon>
        <taxon>Archaeoglobales</taxon>
        <taxon>Archaeoglobaceae</taxon>
        <taxon>Archaeoglobus</taxon>
    </lineage>
</organism>
<dbReference type="STRING" id="693661.Arcve_0080"/>
<name>F2KMU7_ARCVS</name>
<dbReference type="Gene3D" id="1.10.1130.10">
    <property type="entry name" value="Flavocytochrome C3, Chain A"/>
    <property type="match status" value="1"/>
</dbReference>
<dbReference type="EMBL" id="CP002588">
    <property type="protein sequence ID" value="AEA46121.1"/>
    <property type="molecule type" value="Genomic_DNA"/>
</dbReference>
<evidence type="ECO:0000313" key="1">
    <source>
        <dbReference type="EMBL" id="AEA46121.1"/>
    </source>
</evidence>
<protein>
    <submittedName>
        <fullName evidence="1">Uncharacterized protein</fullName>
    </submittedName>
</protein>
<reference evidence="1 2" key="1">
    <citation type="submission" date="2011-03" db="EMBL/GenBank/DDBJ databases">
        <title>The complete genome of Archaeoglobus veneficus SNP6.</title>
        <authorList>
            <consortium name="US DOE Joint Genome Institute (JGI-PGF)"/>
            <person name="Lucas S."/>
            <person name="Copeland A."/>
            <person name="Lapidus A."/>
            <person name="Bruce D."/>
            <person name="Goodwin L."/>
            <person name="Pitluck S."/>
            <person name="Kyrpides N."/>
            <person name="Mavromatis K."/>
            <person name="Pagani I."/>
            <person name="Ivanova N."/>
            <person name="Mikhailova N."/>
            <person name="Lu M."/>
            <person name="Detter J.C."/>
            <person name="Tapia R."/>
            <person name="Han C."/>
            <person name="Land M."/>
            <person name="Hauser L."/>
            <person name="Markowitz V."/>
            <person name="Cheng J.-F."/>
            <person name="Hugenholtz P."/>
            <person name="Woyke T."/>
            <person name="Wu D."/>
            <person name="Spring S."/>
            <person name="Brambilla E."/>
            <person name="Klenk H.-P."/>
            <person name="Eisen J.A."/>
        </authorList>
    </citation>
    <scope>NUCLEOTIDE SEQUENCE [LARGE SCALE GENOMIC DNA]</scope>
    <source>
        <strain>SNP6</strain>
    </source>
</reference>
<proteinExistence type="predicted"/>